<proteinExistence type="predicted"/>
<dbReference type="Proteomes" id="UP001378960">
    <property type="component" value="Unassembled WGS sequence"/>
</dbReference>
<evidence type="ECO:0000313" key="2">
    <source>
        <dbReference type="EMBL" id="GMM45464.1"/>
    </source>
</evidence>
<name>A0AAV5R209_PICKL</name>
<sequence>MQLTNLLLLTLSSLPLTQADDLPHDCFQIVTVTKNFEGLSPTTLLNGDKTYVTTAINIVAQSVSVCEQFLEEEGLVTTKYITVPSETIYSTVTSCHELNGVAKRDCLAGKTTLATSTN</sequence>
<evidence type="ECO:0000313" key="3">
    <source>
        <dbReference type="Proteomes" id="UP001378960"/>
    </source>
</evidence>
<protein>
    <submittedName>
        <fullName evidence="2">Uncharacterized protein</fullName>
    </submittedName>
</protein>
<feature type="chain" id="PRO_5043876422" evidence="1">
    <location>
        <begin position="20"/>
        <end position="118"/>
    </location>
</feature>
<dbReference type="EMBL" id="BTGB01000002">
    <property type="protein sequence ID" value="GMM45464.1"/>
    <property type="molecule type" value="Genomic_DNA"/>
</dbReference>
<accession>A0AAV5R209</accession>
<dbReference type="AlphaFoldDB" id="A0AAV5R209"/>
<keyword evidence="3" id="KW-1185">Reference proteome</keyword>
<comment type="caution">
    <text evidence="2">The sequence shown here is derived from an EMBL/GenBank/DDBJ whole genome shotgun (WGS) entry which is preliminary data.</text>
</comment>
<organism evidence="2 3">
    <name type="scientific">Pichia kluyveri</name>
    <name type="common">Yeast</name>
    <dbReference type="NCBI Taxonomy" id="36015"/>
    <lineage>
        <taxon>Eukaryota</taxon>
        <taxon>Fungi</taxon>
        <taxon>Dikarya</taxon>
        <taxon>Ascomycota</taxon>
        <taxon>Saccharomycotina</taxon>
        <taxon>Pichiomycetes</taxon>
        <taxon>Pichiales</taxon>
        <taxon>Pichiaceae</taxon>
        <taxon>Pichia</taxon>
    </lineage>
</organism>
<evidence type="ECO:0000256" key="1">
    <source>
        <dbReference type="SAM" id="SignalP"/>
    </source>
</evidence>
<reference evidence="2 3" key="1">
    <citation type="journal article" date="2023" name="Elife">
        <title>Identification of key yeast species and microbe-microbe interactions impacting larval growth of Drosophila in the wild.</title>
        <authorList>
            <person name="Mure A."/>
            <person name="Sugiura Y."/>
            <person name="Maeda R."/>
            <person name="Honda K."/>
            <person name="Sakurai N."/>
            <person name="Takahashi Y."/>
            <person name="Watada M."/>
            <person name="Katoh T."/>
            <person name="Gotoh A."/>
            <person name="Gotoh Y."/>
            <person name="Taniguchi I."/>
            <person name="Nakamura K."/>
            <person name="Hayashi T."/>
            <person name="Katayama T."/>
            <person name="Uemura T."/>
            <person name="Hattori Y."/>
        </authorList>
    </citation>
    <scope>NUCLEOTIDE SEQUENCE [LARGE SCALE GENOMIC DNA]</scope>
    <source>
        <strain evidence="2 3">PK-24</strain>
    </source>
</reference>
<feature type="signal peptide" evidence="1">
    <location>
        <begin position="1"/>
        <end position="19"/>
    </location>
</feature>
<gene>
    <name evidence="2" type="ORF">DAPK24_020390</name>
</gene>
<keyword evidence="1" id="KW-0732">Signal</keyword>